<dbReference type="EMBL" id="JBGFTU010000023">
    <property type="protein sequence ID" value="MEZ0166547.1"/>
    <property type="molecule type" value="Genomic_DNA"/>
</dbReference>
<sequence length="678" mass="72083">MLEPAGSLPVRDGLRDAPFDLVLAAARVAVFDYDLTTGELSADERLAALLGEPAVPTATGYADRFAELAGPEETHRFREAVTLAVRTATPFHVELRLRPGPDRPAWVGVRGRVVLDGDRPARLTGVVHDTSADHVVDAASALESLPAAYYALDHDGLLRALNAEAERLAGRPRTDLVGRPWGDVFPLASGSEADRVLQAVERTGRAETVELLHPEPLSLWCELRAWPDGDGTSVLLLPSAARRQAEEAAQRARTQVQVLTRVGAHLSGTLDAETAVARLSGILVPVLGDWCIVSVVEGQSTLRDVGCQHADPTRQDLLESYRSHRMRALTEHHPAGPRYILEAVRTGRPVILPVPAVTTIQDLVGPGQAHDEISALDPEFVVVLPLRARGRTVGLVTLARDHGRRPFDPEDLATISGVAERGALALDNARLYGQQQRIAEDLQRHLLTPPARSPHWETAVRYRPAAHAAQVGGDWYDAFHQPDGTTTLVIGDVVGHDTAAAAAMGQLRNLLRGIAFAAPDGPAALLGRLDAAVAGLGLGTLATVLVGRLHPQPGGVVLQFSSAGHPAPVVVRGGSGVAVPLVVAEGRDGPDLLLGIDPATPRHEGEVVLRPGDTVLFHTDGLVERRDQGLDEGTALLLDAASRHAGLDLEGFCDAVLDDLLPSRPEDDVAVVAVRTLS</sequence>
<organism evidence="3 4">
    <name type="scientific">Kineococcus halophytocola</name>
    <dbReference type="NCBI Taxonomy" id="3234027"/>
    <lineage>
        <taxon>Bacteria</taxon>
        <taxon>Bacillati</taxon>
        <taxon>Actinomycetota</taxon>
        <taxon>Actinomycetes</taxon>
        <taxon>Kineosporiales</taxon>
        <taxon>Kineosporiaceae</taxon>
        <taxon>Kineococcus</taxon>
    </lineage>
</organism>
<dbReference type="InterPro" id="IPR035965">
    <property type="entry name" value="PAS-like_dom_sf"/>
</dbReference>
<dbReference type="Pfam" id="PF13185">
    <property type="entry name" value="GAF_2"/>
    <property type="match status" value="1"/>
</dbReference>
<dbReference type="InterPro" id="IPR001932">
    <property type="entry name" value="PPM-type_phosphatase-like_dom"/>
</dbReference>
<dbReference type="CDD" id="cd00130">
    <property type="entry name" value="PAS"/>
    <property type="match status" value="1"/>
</dbReference>
<dbReference type="SMART" id="SM00065">
    <property type="entry name" value="GAF"/>
    <property type="match status" value="1"/>
</dbReference>
<gene>
    <name evidence="3" type="ORF">AB2L27_17450</name>
</gene>
<dbReference type="InterPro" id="IPR052016">
    <property type="entry name" value="Bact_Sigma-Reg"/>
</dbReference>
<dbReference type="InterPro" id="IPR003018">
    <property type="entry name" value="GAF"/>
</dbReference>
<dbReference type="SUPFAM" id="SSF55785">
    <property type="entry name" value="PYP-like sensor domain (PAS domain)"/>
    <property type="match status" value="2"/>
</dbReference>
<name>A0ABV4H4P3_9ACTN</name>
<dbReference type="SUPFAM" id="SSF81606">
    <property type="entry name" value="PP2C-like"/>
    <property type="match status" value="1"/>
</dbReference>
<dbReference type="Gene3D" id="3.30.450.20">
    <property type="entry name" value="PAS domain"/>
    <property type="match status" value="2"/>
</dbReference>
<dbReference type="PANTHER" id="PTHR43156:SF2">
    <property type="entry name" value="STAGE II SPORULATION PROTEIN E"/>
    <property type="match status" value="1"/>
</dbReference>
<dbReference type="PANTHER" id="PTHR43156">
    <property type="entry name" value="STAGE II SPORULATION PROTEIN E-RELATED"/>
    <property type="match status" value="1"/>
</dbReference>
<dbReference type="InterPro" id="IPR013656">
    <property type="entry name" value="PAS_4"/>
</dbReference>
<dbReference type="SMART" id="SM00091">
    <property type="entry name" value="PAS"/>
    <property type="match status" value="2"/>
</dbReference>
<dbReference type="InterPro" id="IPR029016">
    <property type="entry name" value="GAF-like_dom_sf"/>
</dbReference>
<comment type="caution">
    <text evidence="3">The sequence shown here is derived from an EMBL/GenBank/DDBJ whole genome shotgun (WGS) entry which is preliminary data.</text>
</comment>
<dbReference type="InterPro" id="IPR000014">
    <property type="entry name" value="PAS"/>
</dbReference>
<dbReference type="Pfam" id="PF07228">
    <property type="entry name" value="SpoIIE"/>
    <property type="match status" value="1"/>
</dbReference>
<dbReference type="RefSeq" id="WP_370442764.1">
    <property type="nucleotide sequence ID" value="NZ_JBGFTU010000023.1"/>
</dbReference>
<protein>
    <submittedName>
        <fullName evidence="3">SpoIIE family protein phosphatase</fullName>
    </submittedName>
</protein>
<dbReference type="Gene3D" id="3.30.450.40">
    <property type="match status" value="1"/>
</dbReference>
<dbReference type="InterPro" id="IPR036457">
    <property type="entry name" value="PPM-type-like_dom_sf"/>
</dbReference>
<feature type="domain" description="PAS" evidence="2">
    <location>
        <begin position="141"/>
        <end position="207"/>
    </location>
</feature>
<dbReference type="Proteomes" id="UP001565927">
    <property type="component" value="Unassembled WGS sequence"/>
</dbReference>
<evidence type="ECO:0000313" key="4">
    <source>
        <dbReference type="Proteomes" id="UP001565927"/>
    </source>
</evidence>
<dbReference type="SMART" id="SM00331">
    <property type="entry name" value="PP2C_SIG"/>
    <property type="match status" value="1"/>
</dbReference>
<dbReference type="SUPFAM" id="SSF55781">
    <property type="entry name" value="GAF domain-like"/>
    <property type="match status" value="1"/>
</dbReference>
<dbReference type="Pfam" id="PF08448">
    <property type="entry name" value="PAS_4"/>
    <property type="match status" value="1"/>
</dbReference>
<evidence type="ECO:0000259" key="2">
    <source>
        <dbReference type="PROSITE" id="PS50112"/>
    </source>
</evidence>
<keyword evidence="4" id="KW-1185">Reference proteome</keyword>
<keyword evidence="1" id="KW-0378">Hydrolase</keyword>
<dbReference type="Gene3D" id="3.60.40.10">
    <property type="entry name" value="PPM-type phosphatase domain"/>
    <property type="match status" value="1"/>
</dbReference>
<evidence type="ECO:0000256" key="1">
    <source>
        <dbReference type="ARBA" id="ARBA00022801"/>
    </source>
</evidence>
<accession>A0ABV4H4P3</accession>
<reference evidence="3 4" key="1">
    <citation type="submission" date="2024-07" db="EMBL/GenBank/DDBJ databases">
        <authorList>
            <person name="Thanompreechachai J."/>
            <person name="Duangmal K."/>
        </authorList>
    </citation>
    <scope>NUCLEOTIDE SEQUENCE [LARGE SCALE GENOMIC DNA]</scope>
    <source>
        <strain evidence="3 4">LSe6-4</strain>
    </source>
</reference>
<evidence type="ECO:0000313" key="3">
    <source>
        <dbReference type="EMBL" id="MEZ0166547.1"/>
    </source>
</evidence>
<dbReference type="PROSITE" id="PS50112">
    <property type="entry name" value="PAS"/>
    <property type="match status" value="1"/>
</dbReference>
<proteinExistence type="predicted"/>